<dbReference type="Gene3D" id="3.30.70.1060">
    <property type="entry name" value="Dimeric alpha+beta barrel"/>
    <property type="match status" value="1"/>
</dbReference>
<name>A0ABV5ZLC3_9BACT</name>
<comment type="similarity">
    <text evidence="1">Belongs to the YciI family.</text>
</comment>
<dbReference type="InterPro" id="IPR011008">
    <property type="entry name" value="Dimeric_a/b-barrel"/>
</dbReference>
<dbReference type="SUPFAM" id="SSF54909">
    <property type="entry name" value="Dimeric alpha+beta barrel"/>
    <property type="match status" value="1"/>
</dbReference>
<accession>A0ABV5ZLC3</accession>
<dbReference type="RefSeq" id="WP_005845593.1">
    <property type="nucleotide sequence ID" value="NZ_JADU01000021.1"/>
</dbReference>
<dbReference type="PANTHER" id="PTHR37828:SF1">
    <property type="entry name" value="YCII-RELATED DOMAIN-CONTAINING PROTEIN"/>
    <property type="match status" value="1"/>
</dbReference>
<reference evidence="3 4" key="1">
    <citation type="submission" date="2024-09" db="EMBL/GenBank/DDBJ databases">
        <authorList>
            <person name="Sun Q."/>
            <person name="Mori K."/>
        </authorList>
    </citation>
    <scope>NUCLEOTIDE SEQUENCE [LARGE SCALE GENOMIC DNA]</scope>
    <source>
        <strain evidence="3 4">ATCC 51272</strain>
    </source>
</reference>
<gene>
    <name evidence="3" type="ORF">ACFFK8_10290</name>
</gene>
<dbReference type="Pfam" id="PF03795">
    <property type="entry name" value="YCII"/>
    <property type="match status" value="1"/>
</dbReference>
<evidence type="ECO:0000259" key="2">
    <source>
        <dbReference type="Pfam" id="PF03795"/>
    </source>
</evidence>
<keyword evidence="4" id="KW-1185">Reference proteome</keyword>
<protein>
    <submittedName>
        <fullName evidence="3">YciI family protein</fullName>
    </submittedName>
</protein>
<organism evidence="3 4">
    <name type="scientific">Hallella seregens ATCC 51272</name>
    <dbReference type="NCBI Taxonomy" id="1336250"/>
    <lineage>
        <taxon>Bacteria</taxon>
        <taxon>Pseudomonadati</taxon>
        <taxon>Bacteroidota</taxon>
        <taxon>Bacteroidia</taxon>
        <taxon>Bacteroidales</taxon>
        <taxon>Prevotellaceae</taxon>
        <taxon>Hallella</taxon>
    </lineage>
</organism>
<sequence length="92" mass="10442">MFIVDAKVTPGEQTRSLISVHEEFLNKKFDEGIFVMFGLNKTLEWHGTIIAKAESLETLQEHLAEDPLLKAGCVEYSIQEFHAARIAEHITE</sequence>
<evidence type="ECO:0000313" key="3">
    <source>
        <dbReference type="EMBL" id="MFB9898167.1"/>
    </source>
</evidence>
<comment type="caution">
    <text evidence="3">The sequence shown here is derived from an EMBL/GenBank/DDBJ whole genome shotgun (WGS) entry which is preliminary data.</text>
</comment>
<evidence type="ECO:0000313" key="4">
    <source>
        <dbReference type="Proteomes" id="UP001589688"/>
    </source>
</evidence>
<evidence type="ECO:0000256" key="1">
    <source>
        <dbReference type="ARBA" id="ARBA00007689"/>
    </source>
</evidence>
<feature type="domain" description="YCII-related" evidence="2">
    <location>
        <begin position="11"/>
        <end position="81"/>
    </location>
</feature>
<dbReference type="Proteomes" id="UP001589688">
    <property type="component" value="Unassembled WGS sequence"/>
</dbReference>
<dbReference type="InterPro" id="IPR005545">
    <property type="entry name" value="YCII"/>
</dbReference>
<dbReference type="PANTHER" id="PTHR37828">
    <property type="entry name" value="GSR2449 PROTEIN"/>
    <property type="match status" value="1"/>
</dbReference>
<dbReference type="EMBL" id="JBHLZF010000002">
    <property type="protein sequence ID" value="MFB9898167.1"/>
    <property type="molecule type" value="Genomic_DNA"/>
</dbReference>
<proteinExistence type="inferred from homology"/>